<dbReference type="Pfam" id="PF04542">
    <property type="entry name" value="Sigma70_r2"/>
    <property type="match status" value="1"/>
</dbReference>
<dbReference type="PANTHER" id="PTHR43133">
    <property type="entry name" value="RNA POLYMERASE ECF-TYPE SIGMA FACTO"/>
    <property type="match status" value="1"/>
</dbReference>
<keyword evidence="3" id="KW-0731">Sigma factor</keyword>
<organism evidence="7 8">
    <name type="scientific">Kibdelosporangium banguiense</name>
    <dbReference type="NCBI Taxonomy" id="1365924"/>
    <lineage>
        <taxon>Bacteria</taxon>
        <taxon>Bacillati</taxon>
        <taxon>Actinomycetota</taxon>
        <taxon>Actinomycetes</taxon>
        <taxon>Pseudonocardiales</taxon>
        <taxon>Pseudonocardiaceae</taxon>
        <taxon>Kibdelosporangium</taxon>
    </lineage>
</organism>
<reference evidence="7 8" key="1">
    <citation type="submission" date="2021-03" db="EMBL/GenBank/DDBJ databases">
        <title>Sequencing the genomes of 1000 actinobacteria strains.</title>
        <authorList>
            <person name="Klenk H.-P."/>
        </authorList>
    </citation>
    <scope>NUCLEOTIDE SEQUENCE [LARGE SCALE GENOMIC DNA]</scope>
    <source>
        <strain evidence="7 8">DSM 46670</strain>
    </source>
</reference>
<keyword evidence="8" id="KW-1185">Reference proteome</keyword>
<keyword evidence="4" id="KW-0804">Transcription</keyword>
<dbReference type="Proteomes" id="UP001519332">
    <property type="component" value="Unassembled WGS sequence"/>
</dbReference>
<feature type="domain" description="RNA polymerase sigma factor 70 region 4 type 2" evidence="6">
    <location>
        <begin position="101"/>
        <end position="148"/>
    </location>
</feature>
<dbReference type="InterPro" id="IPR013324">
    <property type="entry name" value="RNA_pol_sigma_r3/r4-like"/>
</dbReference>
<dbReference type="Gene3D" id="1.10.1740.10">
    <property type="match status" value="1"/>
</dbReference>
<dbReference type="Gene3D" id="1.10.10.10">
    <property type="entry name" value="Winged helix-like DNA-binding domain superfamily/Winged helix DNA-binding domain"/>
    <property type="match status" value="1"/>
</dbReference>
<evidence type="ECO:0000256" key="2">
    <source>
        <dbReference type="ARBA" id="ARBA00023015"/>
    </source>
</evidence>
<gene>
    <name evidence="7" type="ORF">JOF56_002804</name>
</gene>
<dbReference type="SUPFAM" id="SSF88946">
    <property type="entry name" value="Sigma2 domain of RNA polymerase sigma factors"/>
    <property type="match status" value="1"/>
</dbReference>
<proteinExistence type="inferred from homology"/>
<evidence type="ECO:0000256" key="3">
    <source>
        <dbReference type="ARBA" id="ARBA00023082"/>
    </source>
</evidence>
<sequence length="152" mass="16896">MRDSDIRQRLAYGDQDALADVYDLYSGTVYAVALAVTCDATVAEEITVEAFVGLWDRPLAYDPGQASLRGWLAMQAHRRSVEWLRDNNIPAQRVEPERPVALAALPELTRQAIELAYFHGRTYQQVAIELGIPANTAKSRLRAGLRDLAANL</sequence>
<evidence type="ECO:0000259" key="6">
    <source>
        <dbReference type="Pfam" id="PF08281"/>
    </source>
</evidence>
<dbReference type="InterPro" id="IPR007627">
    <property type="entry name" value="RNA_pol_sigma70_r2"/>
</dbReference>
<dbReference type="CDD" id="cd06171">
    <property type="entry name" value="Sigma70_r4"/>
    <property type="match status" value="1"/>
</dbReference>
<comment type="similarity">
    <text evidence="1">Belongs to the sigma-70 factor family. ECF subfamily.</text>
</comment>
<feature type="domain" description="RNA polymerase sigma-70 region 2" evidence="5">
    <location>
        <begin position="22"/>
        <end position="87"/>
    </location>
</feature>
<accession>A0ABS4TEJ4</accession>
<dbReference type="InterPro" id="IPR036388">
    <property type="entry name" value="WH-like_DNA-bd_sf"/>
</dbReference>
<keyword evidence="2" id="KW-0805">Transcription regulation</keyword>
<dbReference type="InterPro" id="IPR013249">
    <property type="entry name" value="RNA_pol_sigma70_r4_t2"/>
</dbReference>
<evidence type="ECO:0000256" key="1">
    <source>
        <dbReference type="ARBA" id="ARBA00010641"/>
    </source>
</evidence>
<dbReference type="PANTHER" id="PTHR43133:SF62">
    <property type="entry name" value="RNA POLYMERASE SIGMA FACTOR SIGZ"/>
    <property type="match status" value="1"/>
</dbReference>
<comment type="caution">
    <text evidence="7">The sequence shown here is derived from an EMBL/GenBank/DDBJ whole genome shotgun (WGS) entry which is preliminary data.</text>
</comment>
<dbReference type="EMBL" id="JAGINW010000001">
    <property type="protein sequence ID" value="MBP2322419.1"/>
    <property type="molecule type" value="Genomic_DNA"/>
</dbReference>
<evidence type="ECO:0000256" key="4">
    <source>
        <dbReference type="ARBA" id="ARBA00023163"/>
    </source>
</evidence>
<evidence type="ECO:0000259" key="5">
    <source>
        <dbReference type="Pfam" id="PF04542"/>
    </source>
</evidence>
<dbReference type="SUPFAM" id="SSF88659">
    <property type="entry name" value="Sigma3 and sigma4 domains of RNA polymerase sigma factors"/>
    <property type="match status" value="1"/>
</dbReference>
<evidence type="ECO:0000313" key="8">
    <source>
        <dbReference type="Proteomes" id="UP001519332"/>
    </source>
</evidence>
<dbReference type="Pfam" id="PF08281">
    <property type="entry name" value="Sigma70_r4_2"/>
    <property type="match status" value="1"/>
</dbReference>
<dbReference type="RefSeq" id="WP_209637861.1">
    <property type="nucleotide sequence ID" value="NZ_JAGINW010000001.1"/>
</dbReference>
<dbReference type="InterPro" id="IPR013325">
    <property type="entry name" value="RNA_pol_sigma_r2"/>
</dbReference>
<dbReference type="InterPro" id="IPR039425">
    <property type="entry name" value="RNA_pol_sigma-70-like"/>
</dbReference>
<evidence type="ECO:0000313" key="7">
    <source>
        <dbReference type="EMBL" id="MBP2322419.1"/>
    </source>
</evidence>
<name>A0ABS4TEJ4_9PSEU</name>
<protein>
    <submittedName>
        <fullName evidence="7">RNA polymerase sigma-70 factor (ECF subfamily)</fullName>
    </submittedName>
</protein>